<dbReference type="InterPro" id="IPR030678">
    <property type="entry name" value="Peptide/Ni-bd"/>
</dbReference>
<keyword evidence="3" id="KW-0732">Signal</keyword>
<dbReference type="SUPFAM" id="SSF53850">
    <property type="entry name" value="Periplasmic binding protein-like II"/>
    <property type="match status" value="1"/>
</dbReference>
<keyword evidence="2" id="KW-0813">Transport</keyword>
<proteinExistence type="inferred from homology"/>
<dbReference type="GO" id="GO:0042597">
    <property type="term" value="C:periplasmic space"/>
    <property type="evidence" value="ECO:0007669"/>
    <property type="project" value="UniProtKB-ARBA"/>
</dbReference>
<dbReference type="GO" id="GO:1904680">
    <property type="term" value="F:peptide transmembrane transporter activity"/>
    <property type="evidence" value="ECO:0007669"/>
    <property type="project" value="TreeGrafter"/>
</dbReference>
<dbReference type="Gene3D" id="3.40.190.10">
    <property type="entry name" value="Periplasmic binding protein-like II"/>
    <property type="match status" value="1"/>
</dbReference>
<evidence type="ECO:0000313" key="6">
    <source>
        <dbReference type="Proteomes" id="UP000305238"/>
    </source>
</evidence>
<dbReference type="Gene3D" id="3.10.105.10">
    <property type="entry name" value="Dipeptide-binding Protein, Domain 3"/>
    <property type="match status" value="1"/>
</dbReference>
<organism evidence="5 6">
    <name type="scientific">Actinomadura geliboluensis</name>
    <dbReference type="NCBI Taxonomy" id="882440"/>
    <lineage>
        <taxon>Bacteria</taxon>
        <taxon>Bacillati</taxon>
        <taxon>Actinomycetota</taxon>
        <taxon>Actinomycetes</taxon>
        <taxon>Streptosporangiales</taxon>
        <taxon>Thermomonosporaceae</taxon>
        <taxon>Actinomadura</taxon>
    </lineage>
</organism>
<gene>
    <name evidence="5" type="ORF">ETD96_38165</name>
</gene>
<evidence type="ECO:0000256" key="2">
    <source>
        <dbReference type="ARBA" id="ARBA00022448"/>
    </source>
</evidence>
<reference evidence="5 6" key="1">
    <citation type="submission" date="2019-05" db="EMBL/GenBank/DDBJ databases">
        <title>Draft genome sequence of Actinomadura geliboluensis A8036.</title>
        <authorList>
            <person name="Saricaoglu S."/>
            <person name="Isik K."/>
        </authorList>
    </citation>
    <scope>NUCLEOTIDE SEQUENCE [LARGE SCALE GENOMIC DNA]</scope>
    <source>
        <strain evidence="5 6">A8036</strain>
    </source>
</reference>
<sequence>MALVLGIALAACGGGSGSDGGQTLRIGVDSLPASQGNPFNSAVSPGVYTYAAIYDPLTFVNEAGEVKPWLATEWKTTSDTAWSFTLRDNVTFSNGEQLTAQGVADVVTFLKQNPEVKQSVVANDLATIKSAKAVDAKTVEITTSVPDPVLPNKLTELMIPAPKALAEGGVKGIAATPVGTGPFQVKNWGGNKITLTAFEKSWRAPKAAGLEIQAMQDPASRLQALQSGQVDLITGVSPDQVGQMKGSVQAEANLGNQVMSLAFRNVKGDAKIDSPLTDKKVRQALNYAVDKQAIADNLLLGKAQPIGQGPTEKVVGHNPDVKAYPHDPAKAKALLAEAGHPNGFAMSADVVVGSFPADADIYQAVKQDLAKVGVDLTLNQMNFPTWMQRYTGNSWKTEAFGLSWNALPTMDPTRAMSNFTCLRAATFFCDEPTAGHLESALTNMDADKRAEQLRAVVAEMHDNPPALFLVHQITIVGKSADLQGAKDDNRFFRYDQMVKK</sequence>
<dbReference type="GO" id="GO:0043190">
    <property type="term" value="C:ATP-binding cassette (ABC) transporter complex"/>
    <property type="evidence" value="ECO:0007669"/>
    <property type="project" value="InterPro"/>
</dbReference>
<dbReference type="EMBL" id="VCKZ01000453">
    <property type="protein sequence ID" value="TMR28066.1"/>
    <property type="molecule type" value="Genomic_DNA"/>
</dbReference>
<dbReference type="OrthoDB" id="5168028at2"/>
<dbReference type="PIRSF" id="PIRSF002741">
    <property type="entry name" value="MppA"/>
    <property type="match status" value="1"/>
</dbReference>
<dbReference type="InterPro" id="IPR039424">
    <property type="entry name" value="SBP_5"/>
</dbReference>
<dbReference type="Pfam" id="PF00496">
    <property type="entry name" value="SBP_bac_5"/>
    <property type="match status" value="1"/>
</dbReference>
<evidence type="ECO:0000256" key="3">
    <source>
        <dbReference type="ARBA" id="ARBA00022729"/>
    </source>
</evidence>
<comment type="caution">
    <text evidence="5">The sequence shown here is derived from an EMBL/GenBank/DDBJ whole genome shotgun (WGS) entry which is preliminary data.</text>
</comment>
<feature type="domain" description="Solute-binding protein family 5" evidence="4">
    <location>
        <begin position="65"/>
        <end position="419"/>
    </location>
</feature>
<dbReference type="PANTHER" id="PTHR30290:SF9">
    <property type="entry name" value="OLIGOPEPTIDE-BINDING PROTEIN APPA"/>
    <property type="match status" value="1"/>
</dbReference>
<evidence type="ECO:0000256" key="1">
    <source>
        <dbReference type="ARBA" id="ARBA00005695"/>
    </source>
</evidence>
<dbReference type="Proteomes" id="UP000305238">
    <property type="component" value="Unassembled WGS sequence"/>
</dbReference>
<name>A0A5S4G4Z2_9ACTN</name>
<dbReference type="GO" id="GO:0015833">
    <property type="term" value="P:peptide transport"/>
    <property type="evidence" value="ECO:0007669"/>
    <property type="project" value="TreeGrafter"/>
</dbReference>
<dbReference type="RefSeq" id="WP_138641362.1">
    <property type="nucleotide sequence ID" value="NZ_VCKZ01000453.1"/>
</dbReference>
<comment type="similarity">
    <text evidence="1">Belongs to the bacterial solute-binding protein 5 family.</text>
</comment>
<protein>
    <recommendedName>
        <fullName evidence="4">Solute-binding protein family 5 domain-containing protein</fullName>
    </recommendedName>
</protein>
<accession>A0A5S4G4Z2</accession>
<dbReference type="InterPro" id="IPR000914">
    <property type="entry name" value="SBP_5_dom"/>
</dbReference>
<dbReference type="Gene3D" id="3.90.76.10">
    <property type="entry name" value="Dipeptide-binding Protein, Domain 1"/>
    <property type="match status" value="1"/>
</dbReference>
<keyword evidence="6" id="KW-1185">Reference proteome</keyword>
<dbReference type="AlphaFoldDB" id="A0A5S4G4Z2"/>
<dbReference type="PANTHER" id="PTHR30290">
    <property type="entry name" value="PERIPLASMIC BINDING COMPONENT OF ABC TRANSPORTER"/>
    <property type="match status" value="1"/>
</dbReference>
<evidence type="ECO:0000313" key="5">
    <source>
        <dbReference type="EMBL" id="TMR28066.1"/>
    </source>
</evidence>
<evidence type="ECO:0000259" key="4">
    <source>
        <dbReference type="Pfam" id="PF00496"/>
    </source>
</evidence>